<sequence length="379" mass="40064">MGAGCPEIPIVVLPEDGLVHSRTSLDGSLLAGLAAAAETLARARHALLNPAGVPGPAVEVIGGAADQVCELARRAALPPLDVSGLAPIVPNHDYFGVRTARLDGPRLAAEVTTIAARALDDLRHARLEVNDLAAELLAISDLLGGLPGDAPAPAAEPSHGTRAQRVPGDSPYFPVPTELTRWIAVHHLYFLLNLRAAGAVSRAAAAARDGDRAVTLAALREATVHVRGFTAAMVHSGDMSEACYEATVRPTMRPPAVDTELTGRTQPEHRAYRRVMARLVEEFSEPYAALAARDPELALARDALLEADLIDIERHVLVAAALVGDDRSIVQGEATEGNAVSMLRTMRHGRADRYRVLMRYGDDVTAALPQPAAAAKETT</sequence>
<evidence type="ECO:0000313" key="3">
    <source>
        <dbReference type="Proteomes" id="UP000605361"/>
    </source>
</evidence>
<dbReference type="AlphaFoldDB" id="A0A931ANB6"/>
<dbReference type="Proteomes" id="UP000605361">
    <property type="component" value="Unassembled WGS sequence"/>
</dbReference>
<organism evidence="2 3">
    <name type="scientific">Nonomuraea cypriaca</name>
    <dbReference type="NCBI Taxonomy" id="1187855"/>
    <lineage>
        <taxon>Bacteria</taxon>
        <taxon>Bacillati</taxon>
        <taxon>Actinomycetota</taxon>
        <taxon>Actinomycetes</taxon>
        <taxon>Streptosporangiales</taxon>
        <taxon>Streptosporangiaceae</taxon>
        <taxon>Nonomuraea</taxon>
    </lineage>
</organism>
<name>A0A931ANB6_9ACTN</name>
<comment type="caution">
    <text evidence="2">The sequence shown here is derived from an EMBL/GenBank/DDBJ whole genome shotgun (WGS) entry which is preliminary data.</text>
</comment>
<protein>
    <submittedName>
        <fullName evidence="2">Uncharacterized protein</fullName>
    </submittedName>
</protein>
<evidence type="ECO:0000313" key="2">
    <source>
        <dbReference type="EMBL" id="MBF8193544.1"/>
    </source>
</evidence>
<keyword evidence="3" id="KW-1185">Reference proteome</keyword>
<reference evidence="2" key="1">
    <citation type="submission" date="2020-11" db="EMBL/GenBank/DDBJ databases">
        <title>Whole-genome analyses of Nonomuraea sp. K274.</title>
        <authorList>
            <person name="Veyisoglu A."/>
        </authorList>
    </citation>
    <scope>NUCLEOTIDE SEQUENCE</scope>
    <source>
        <strain evidence="2">K274</strain>
    </source>
</reference>
<proteinExistence type="predicted"/>
<evidence type="ECO:0000256" key="1">
    <source>
        <dbReference type="SAM" id="MobiDB-lite"/>
    </source>
</evidence>
<dbReference type="RefSeq" id="WP_195902402.1">
    <property type="nucleotide sequence ID" value="NZ_JADOGI010000294.1"/>
</dbReference>
<dbReference type="EMBL" id="JADOGI010000294">
    <property type="protein sequence ID" value="MBF8193544.1"/>
    <property type="molecule type" value="Genomic_DNA"/>
</dbReference>
<accession>A0A931ANB6</accession>
<feature type="region of interest" description="Disordered" evidence="1">
    <location>
        <begin position="150"/>
        <end position="169"/>
    </location>
</feature>
<gene>
    <name evidence="2" type="ORF">ITP53_49300</name>
</gene>